<dbReference type="AlphaFoldDB" id="A0AA85J887"/>
<protein>
    <submittedName>
        <fullName evidence="2">Uncharacterized protein</fullName>
    </submittedName>
</protein>
<keyword evidence="1" id="KW-1185">Reference proteome</keyword>
<organism evidence="1 2">
    <name type="scientific">Trichobilharzia regenti</name>
    <name type="common">Nasal bird schistosome</name>
    <dbReference type="NCBI Taxonomy" id="157069"/>
    <lineage>
        <taxon>Eukaryota</taxon>
        <taxon>Metazoa</taxon>
        <taxon>Spiralia</taxon>
        <taxon>Lophotrochozoa</taxon>
        <taxon>Platyhelminthes</taxon>
        <taxon>Trematoda</taxon>
        <taxon>Digenea</taxon>
        <taxon>Strigeidida</taxon>
        <taxon>Schistosomatoidea</taxon>
        <taxon>Schistosomatidae</taxon>
        <taxon>Trichobilharzia</taxon>
    </lineage>
</organism>
<proteinExistence type="predicted"/>
<reference evidence="2" key="2">
    <citation type="submission" date="2023-11" db="UniProtKB">
        <authorList>
            <consortium name="WormBaseParasite"/>
        </authorList>
    </citation>
    <scope>IDENTIFICATION</scope>
</reference>
<accession>A0AA85J887</accession>
<sequence>MLPMSFHCLTRRPVFADIDLGRKNSQWWSDENTESFHEIFDSVLFKPASHVERGVDWVASWLGCPRDGKNNGKLETVSATTGYLFSMVQMQSLSVIPDIYR</sequence>
<evidence type="ECO:0000313" key="1">
    <source>
        <dbReference type="Proteomes" id="UP000050795"/>
    </source>
</evidence>
<evidence type="ECO:0000313" key="2">
    <source>
        <dbReference type="WBParaSite" id="TREG1_135660.1"/>
    </source>
</evidence>
<reference evidence="1" key="1">
    <citation type="submission" date="2022-06" db="EMBL/GenBank/DDBJ databases">
        <authorList>
            <person name="Berger JAMES D."/>
            <person name="Berger JAMES D."/>
        </authorList>
    </citation>
    <scope>NUCLEOTIDE SEQUENCE [LARGE SCALE GENOMIC DNA]</scope>
</reference>
<dbReference type="Proteomes" id="UP000050795">
    <property type="component" value="Unassembled WGS sequence"/>
</dbReference>
<dbReference type="WBParaSite" id="TREG1_135660.1">
    <property type="protein sequence ID" value="TREG1_135660.1"/>
    <property type="gene ID" value="TREG1_135660"/>
</dbReference>
<name>A0AA85J887_TRIRE</name>